<reference evidence="1 2" key="1">
    <citation type="submission" date="2019-11" db="EMBL/GenBank/DDBJ databases">
        <title>Novel species isolated from a subtropical stream in China.</title>
        <authorList>
            <person name="Lu H."/>
        </authorList>
    </citation>
    <scope>NUCLEOTIDE SEQUENCE [LARGE SCALE GENOMIC DNA]</scope>
    <source>
        <strain evidence="1 2">FT80W</strain>
    </source>
</reference>
<proteinExistence type="predicted"/>
<dbReference type="AlphaFoldDB" id="A0A6I2L8X4"/>
<protein>
    <submittedName>
        <fullName evidence="1">Uncharacterized protein</fullName>
    </submittedName>
</protein>
<sequence>MAIVKVTLTPKHSKNNSLLAESSSAFFEKLSKLSARGGKPLPAVAELSTAILGG</sequence>
<dbReference type="EMBL" id="WKJK01000016">
    <property type="protein sequence ID" value="MRW93284.1"/>
    <property type="molecule type" value="Genomic_DNA"/>
</dbReference>
<organism evidence="1 2">
    <name type="scientific">Duganella guangzhouensis</name>
    <dbReference type="NCBI Taxonomy" id="2666084"/>
    <lineage>
        <taxon>Bacteria</taxon>
        <taxon>Pseudomonadati</taxon>
        <taxon>Pseudomonadota</taxon>
        <taxon>Betaproteobacteria</taxon>
        <taxon>Burkholderiales</taxon>
        <taxon>Oxalobacteraceae</taxon>
        <taxon>Telluria group</taxon>
        <taxon>Duganella</taxon>
    </lineage>
</organism>
<gene>
    <name evidence="1" type="ORF">GJ699_25170</name>
</gene>
<name>A0A6I2L8X4_9BURK</name>
<keyword evidence="2" id="KW-1185">Reference proteome</keyword>
<accession>A0A6I2L8X4</accession>
<evidence type="ECO:0000313" key="1">
    <source>
        <dbReference type="EMBL" id="MRW93284.1"/>
    </source>
</evidence>
<dbReference type="RefSeq" id="WP_154381537.1">
    <property type="nucleotide sequence ID" value="NZ_WKJK01000016.1"/>
</dbReference>
<comment type="caution">
    <text evidence="1">The sequence shown here is derived from an EMBL/GenBank/DDBJ whole genome shotgun (WGS) entry which is preliminary data.</text>
</comment>
<dbReference type="Proteomes" id="UP000433309">
    <property type="component" value="Unassembled WGS sequence"/>
</dbReference>
<evidence type="ECO:0000313" key="2">
    <source>
        <dbReference type="Proteomes" id="UP000433309"/>
    </source>
</evidence>